<sequence>MDNLYKKGDLLQIKTKYHEVIEGQFYAMSHDKTRISLCDTKESSKDEPSNAILHYYEPDIHDIVKLKVTNEQIYLKLAQKDFEEAILVSKKYIYINQVDKIFHDAMADLKEQSYVALSTDGSSMGRKCKMPFLVLSTPRKIYIFDTQAMQYHAFDAGLKELLESEFPKKIVHDSRNLSDCLKHKHNVNLKSVFDTQVGDLIIMKNKNGILPKDVKSLSDCLHTYLGLQKNIITDKESLAKNIAFLHHLSEAVNEEMQLPFMRGIECYIESLRSCDDHKAWALSSQLHQIPQDFKSAIDY</sequence>
<accession>A0A0L7L1U9</accession>
<evidence type="ECO:0000259" key="1">
    <source>
        <dbReference type="Pfam" id="PF01612"/>
    </source>
</evidence>
<name>A0A0L7L1U9_OPEBR</name>
<protein>
    <submittedName>
        <fullName evidence="2">Exonuclease 3'-5' domain-containing protein 1</fullName>
    </submittedName>
</protein>
<dbReference type="AlphaFoldDB" id="A0A0L7L1U9"/>
<dbReference type="InterPro" id="IPR036397">
    <property type="entry name" value="RNaseH_sf"/>
</dbReference>
<gene>
    <name evidence="2" type="ORF">OBRU01_16869</name>
</gene>
<dbReference type="GO" id="GO:0003676">
    <property type="term" value="F:nucleic acid binding"/>
    <property type="evidence" value="ECO:0007669"/>
    <property type="project" value="InterPro"/>
</dbReference>
<feature type="domain" description="3'-5' exonuclease" evidence="1">
    <location>
        <begin position="101"/>
        <end position="243"/>
    </location>
</feature>
<comment type="caution">
    <text evidence="2">The sequence shown here is derived from an EMBL/GenBank/DDBJ whole genome shotgun (WGS) entry which is preliminary data.</text>
</comment>
<evidence type="ECO:0000313" key="3">
    <source>
        <dbReference type="Proteomes" id="UP000037510"/>
    </source>
</evidence>
<dbReference type="STRING" id="104452.A0A0L7L1U9"/>
<dbReference type="InterPro" id="IPR052144">
    <property type="entry name" value="piRNA_biogenesis_EXD1"/>
</dbReference>
<dbReference type="GO" id="GO:0034587">
    <property type="term" value="P:piRNA processing"/>
    <property type="evidence" value="ECO:0007669"/>
    <property type="project" value="TreeGrafter"/>
</dbReference>
<organism evidence="2 3">
    <name type="scientific">Operophtera brumata</name>
    <name type="common">Winter moth</name>
    <name type="synonym">Phalaena brumata</name>
    <dbReference type="NCBI Taxonomy" id="104452"/>
    <lineage>
        <taxon>Eukaryota</taxon>
        <taxon>Metazoa</taxon>
        <taxon>Ecdysozoa</taxon>
        <taxon>Arthropoda</taxon>
        <taxon>Hexapoda</taxon>
        <taxon>Insecta</taxon>
        <taxon>Pterygota</taxon>
        <taxon>Neoptera</taxon>
        <taxon>Endopterygota</taxon>
        <taxon>Lepidoptera</taxon>
        <taxon>Glossata</taxon>
        <taxon>Ditrysia</taxon>
        <taxon>Geometroidea</taxon>
        <taxon>Geometridae</taxon>
        <taxon>Larentiinae</taxon>
        <taxon>Operophtera</taxon>
    </lineage>
</organism>
<dbReference type="GO" id="GO:0008408">
    <property type="term" value="F:3'-5' exonuclease activity"/>
    <property type="evidence" value="ECO:0007669"/>
    <property type="project" value="InterPro"/>
</dbReference>
<dbReference type="PANTHER" id="PTHR46628">
    <property type="entry name" value="PIRNA BIOGENESIS PROTEIN EXD1"/>
    <property type="match status" value="1"/>
</dbReference>
<dbReference type="SUPFAM" id="SSF53098">
    <property type="entry name" value="Ribonuclease H-like"/>
    <property type="match status" value="1"/>
</dbReference>
<dbReference type="InterPro" id="IPR002562">
    <property type="entry name" value="3'-5'_exonuclease_dom"/>
</dbReference>
<dbReference type="Proteomes" id="UP000037510">
    <property type="component" value="Unassembled WGS sequence"/>
</dbReference>
<evidence type="ECO:0000313" key="2">
    <source>
        <dbReference type="EMBL" id="KOB69410.1"/>
    </source>
</evidence>
<reference evidence="2 3" key="1">
    <citation type="journal article" date="2015" name="Genome Biol. Evol.">
        <title>The genome of winter moth (Operophtera brumata) provides a genomic perspective on sexual dimorphism and phenology.</title>
        <authorList>
            <person name="Derks M.F."/>
            <person name="Smit S."/>
            <person name="Salis L."/>
            <person name="Schijlen E."/>
            <person name="Bossers A."/>
            <person name="Mateman C."/>
            <person name="Pijl A.S."/>
            <person name="de Ridder D."/>
            <person name="Groenen M.A."/>
            <person name="Visser M.E."/>
            <person name="Megens H.J."/>
        </authorList>
    </citation>
    <scope>NUCLEOTIDE SEQUENCE [LARGE SCALE GENOMIC DNA]</scope>
    <source>
        <strain evidence="2">WM2013NL</strain>
        <tissue evidence="2">Head and thorax</tissue>
    </source>
</reference>
<dbReference type="GO" id="GO:1990923">
    <property type="term" value="C:PET complex"/>
    <property type="evidence" value="ECO:0007669"/>
    <property type="project" value="TreeGrafter"/>
</dbReference>
<keyword evidence="3" id="KW-1185">Reference proteome</keyword>
<dbReference type="InterPro" id="IPR012337">
    <property type="entry name" value="RNaseH-like_sf"/>
</dbReference>
<dbReference type="Gene3D" id="3.30.420.10">
    <property type="entry name" value="Ribonuclease H-like superfamily/Ribonuclease H"/>
    <property type="match status" value="1"/>
</dbReference>
<proteinExistence type="predicted"/>
<keyword evidence="2" id="KW-0269">Exonuclease</keyword>
<dbReference type="EMBL" id="JTDY01003524">
    <property type="protein sequence ID" value="KOB69410.1"/>
    <property type="molecule type" value="Genomic_DNA"/>
</dbReference>
<keyword evidence="2" id="KW-0378">Hydrolase</keyword>
<keyword evidence="2" id="KW-0540">Nuclease</keyword>
<dbReference type="Pfam" id="PF01612">
    <property type="entry name" value="DNA_pol_A_exo1"/>
    <property type="match status" value="1"/>
</dbReference>
<dbReference type="PANTHER" id="PTHR46628:SF1">
    <property type="entry name" value="PIRNA BIOGENESIS PROTEIN EXD1"/>
    <property type="match status" value="1"/>
</dbReference>